<organism evidence="1 2">
    <name type="scientific">Sphingomonas aurantiaca</name>
    <dbReference type="NCBI Taxonomy" id="185949"/>
    <lineage>
        <taxon>Bacteria</taxon>
        <taxon>Pseudomonadati</taxon>
        <taxon>Pseudomonadota</taxon>
        <taxon>Alphaproteobacteria</taxon>
        <taxon>Sphingomonadales</taxon>
        <taxon>Sphingomonadaceae</taxon>
        <taxon>Sphingomonas</taxon>
    </lineage>
</organism>
<dbReference type="Proteomes" id="UP000244189">
    <property type="component" value="Unassembled WGS sequence"/>
</dbReference>
<name>A0A2T5GPB0_9SPHN</name>
<dbReference type="AlphaFoldDB" id="A0A2T5GPB0"/>
<accession>A0A2T5GPB0</accession>
<comment type="caution">
    <text evidence="1">The sequence shown here is derived from an EMBL/GenBank/DDBJ whole genome shotgun (WGS) entry which is preliminary data.</text>
</comment>
<keyword evidence="2" id="KW-1185">Reference proteome</keyword>
<sequence>MIRMLREDRLATEFGKLRRKSRKLSFAAPFWGLGAAKTLGLNASDKVRVLCRFEAPACNPSALLEVAMLGALIRSHRRLHAKMYIGDAIVVVGSSNPSKYGLTQEGDVVGGTVEANIITDDPDVVRSVAGLFEELWNDKNETFLVTTAMIRTEIKRRELNPPPPVRRQLSARSLLAACREAPELFSSVVVCPYDDEMGKGGQRAIRELQQQASDDDAELGVVSFRKCWGYAFNDPPPDGSWIVDLNCKGKLPIVHGASKVPIPALRLKVKNENDVTPTVRGTVSVPGARGEFKFSKQDRVDLTSIAKTLLKSKRDFIPLAEVVALIDRRAKRHSRKGDDVQLPKDNS</sequence>
<dbReference type="Gene3D" id="3.30.870.10">
    <property type="entry name" value="Endonuclease Chain A"/>
    <property type="match status" value="1"/>
</dbReference>
<evidence type="ECO:0000313" key="1">
    <source>
        <dbReference type="EMBL" id="PTQ61098.1"/>
    </source>
</evidence>
<reference evidence="1 2" key="1">
    <citation type="submission" date="2018-04" db="EMBL/GenBank/DDBJ databases">
        <title>Genomic Encyclopedia of Type Strains, Phase III (KMG-III): the genomes of soil and plant-associated and newly described type strains.</title>
        <authorList>
            <person name="Whitman W."/>
        </authorList>
    </citation>
    <scope>NUCLEOTIDE SEQUENCE [LARGE SCALE GENOMIC DNA]</scope>
    <source>
        <strain evidence="1 2">MA101b</strain>
    </source>
</reference>
<dbReference type="RefSeq" id="WP_107957284.1">
    <property type="nucleotide sequence ID" value="NZ_QAOG01000002.1"/>
</dbReference>
<protein>
    <submittedName>
        <fullName evidence="1">Phospholipase D-like protein</fullName>
    </submittedName>
</protein>
<dbReference type="EMBL" id="QAOG01000002">
    <property type="protein sequence ID" value="PTQ61098.1"/>
    <property type="molecule type" value="Genomic_DNA"/>
</dbReference>
<proteinExistence type="predicted"/>
<dbReference type="SUPFAM" id="SSF56024">
    <property type="entry name" value="Phospholipase D/nuclease"/>
    <property type="match status" value="1"/>
</dbReference>
<gene>
    <name evidence="1" type="ORF">C8J26_1419</name>
</gene>
<evidence type="ECO:0000313" key="2">
    <source>
        <dbReference type="Proteomes" id="UP000244189"/>
    </source>
</evidence>